<evidence type="ECO:0000256" key="1">
    <source>
        <dbReference type="ARBA" id="ARBA00023157"/>
    </source>
</evidence>
<dbReference type="SUPFAM" id="SSF56436">
    <property type="entry name" value="C-type lectin-like"/>
    <property type="match status" value="1"/>
</dbReference>
<dbReference type="PROSITE" id="PS50041">
    <property type="entry name" value="C_TYPE_LECTIN_2"/>
    <property type="match status" value="1"/>
</dbReference>
<feature type="chain" id="PRO_5040294097" evidence="4">
    <location>
        <begin position="20"/>
        <end position="545"/>
    </location>
</feature>
<keyword evidence="3" id="KW-0720">Serine protease</keyword>
<dbReference type="InterPro" id="IPR002172">
    <property type="entry name" value="LDrepeatLR_classA_rpt"/>
</dbReference>
<gene>
    <name evidence="7" type="ORF">HOLleu_41843</name>
</gene>
<dbReference type="Gene3D" id="2.40.10.10">
    <property type="entry name" value="Trypsin-like serine proteases"/>
    <property type="match status" value="1"/>
</dbReference>
<keyword evidence="7" id="KW-0812">Transmembrane</keyword>
<evidence type="ECO:0000313" key="8">
    <source>
        <dbReference type="Proteomes" id="UP001152320"/>
    </source>
</evidence>
<dbReference type="FunFam" id="2.40.10.10:FF:000002">
    <property type="entry name" value="Transmembrane protease serine"/>
    <property type="match status" value="1"/>
</dbReference>
<dbReference type="InterPro" id="IPR001254">
    <property type="entry name" value="Trypsin_dom"/>
</dbReference>
<dbReference type="InterPro" id="IPR036055">
    <property type="entry name" value="LDL_receptor-like_sf"/>
</dbReference>
<evidence type="ECO:0000259" key="5">
    <source>
        <dbReference type="PROSITE" id="PS50041"/>
    </source>
</evidence>
<dbReference type="InterPro" id="IPR033116">
    <property type="entry name" value="TRYPSIN_SER"/>
</dbReference>
<dbReference type="Pfam" id="PF00089">
    <property type="entry name" value="Trypsin"/>
    <property type="match status" value="1"/>
</dbReference>
<dbReference type="PROSITE" id="PS50240">
    <property type="entry name" value="TRYPSIN_DOM"/>
    <property type="match status" value="1"/>
</dbReference>
<feature type="domain" description="C-type lectin" evidence="5">
    <location>
        <begin position="29"/>
        <end position="146"/>
    </location>
</feature>
<dbReference type="AlphaFoldDB" id="A0A9Q1BC29"/>
<keyword evidence="1" id="KW-1015">Disulfide bond</keyword>
<dbReference type="InterPro" id="IPR001304">
    <property type="entry name" value="C-type_lectin-like"/>
</dbReference>
<dbReference type="SUPFAM" id="SSF50494">
    <property type="entry name" value="Trypsin-like serine proteases"/>
    <property type="match status" value="1"/>
</dbReference>
<dbReference type="PRINTS" id="PR00722">
    <property type="entry name" value="CHYMOTRYPSIN"/>
</dbReference>
<name>A0A9Q1BC29_HOLLE</name>
<evidence type="ECO:0000256" key="3">
    <source>
        <dbReference type="RuleBase" id="RU363034"/>
    </source>
</evidence>
<dbReference type="SMART" id="SM00192">
    <property type="entry name" value="LDLa"/>
    <property type="match status" value="1"/>
</dbReference>
<evidence type="ECO:0000256" key="2">
    <source>
        <dbReference type="ARBA" id="ARBA00024195"/>
    </source>
</evidence>
<proteinExistence type="inferred from homology"/>
<feature type="domain" description="Peptidase S1" evidence="6">
    <location>
        <begin position="163"/>
        <end position="404"/>
    </location>
</feature>
<dbReference type="InterPro" id="IPR018114">
    <property type="entry name" value="TRYPSIN_HIS"/>
</dbReference>
<dbReference type="PROSITE" id="PS00134">
    <property type="entry name" value="TRYPSIN_HIS"/>
    <property type="match status" value="1"/>
</dbReference>
<dbReference type="PANTHER" id="PTHR24252">
    <property type="entry name" value="ACROSIN-RELATED"/>
    <property type="match status" value="1"/>
</dbReference>
<keyword evidence="8" id="KW-1185">Reference proteome</keyword>
<dbReference type="CDD" id="cd00112">
    <property type="entry name" value="LDLa"/>
    <property type="match status" value="1"/>
</dbReference>
<evidence type="ECO:0000256" key="4">
    <source>
        <dbReference type="SAM" id="SignalP"/>
    </source>
</evidence>
<accession>A0A9Q1BC29</accession>
<keyword evidence="3" id="KW-0378">Hydrolase</keyword>
<comment type="caution">
    <text evidence="7">The sequence shown here is derived from an EMBL/GenBank/DDBJ whole genome shotgun (WGS) entry which is preliminary data.</text>
</comment>
<comment type="similarity">
    <text evidence="2">Belongs to the peptidase S1 family. CLIP subfamily.</text>
</comment>
<protein>
    <submittedName>
        <fullName evidence="7">Transmembrane protease serine 6</fullName>
    </submittedName>
</protein>
<dbReference type="PROSITE" id="PS00135">
    <property type="entry name" value="TRYPSIN_SER"/>
    <property type="match status" value="1"/>
</dbReference>
<dbReference type="GO" id="GO:0004252">
    <property type="term" value="F:serine-type endopeptidase activity"/>
    <property type="evidence" value="ECO:0007669"/>
    <property type="project" value="InterPro"/>
</dbReference>
<evidence type="ECO:0000313" key="7">
    <source>
        <dbReference type="EMBL" id="KAJ8020013.1"/>
    </source>
</evidence>
<dbReference type="InterPro" id="IPR016187">
    <property type="entry name" value="CTDL_fold"/>
</dbReference>
<dbReference type="PROSITE" id="PS00615">
    <property type="entry name" value="C_TYPE_LECTIN_1"/>
    <property type="match status" value="1"/>
</dbReference>
<dbReference type="CDD" id="cd00190">
    <property type="entry name" value="Tryp_SPc"/>
    <property type="match status" value="1"/>
</dbReference>
<sequence length="545" mass="58909">MKGLVLLTTVAFLFSPVIGQSCPAGWIAINDRCFLPVSQTPLPSTLAARRLYCLRRRSDLARFEPWQDFQSELSNAITFPEYYIGLSDSGMEGDFRWVTDNTTFTSDPWISGQPDGGTAENCVVATGDPLGWSDTSCNRQLPFICERPAANPPCGTTPASPRIVGGSDSTEGAWPWQGSLQNSGGHFCGASLISAEWAITAAHCFTGSRIVFGDLTPSSDFASSSRQESDVTWFLDPLYQFNSVNDYDIALLYLHTPVTFTDFVRPVCVYETVTSPETDSFPPELTELDNCYIAGWGALATDGEFPEVLQEAPVDIFPPSSCSEYGLEFVQGIMLCAGSEDFSIDSCQGDSGGPLMCQGVGTTQWFQAGVVSFGRDCASEGFPGVYTRLATTSLFVENTRNLASNLFRCPRNGNVILDKQVCNNIVDCDDYADEIGCDPIMAGDNIQVTSPKFQFVTNLINREWIFFPPADRIVTVSFTLNNLPGSGNLTIRQNIGSAMPSFVPTVNMGDAPVSASSLGPGEPIVISMDKTTINNVAGFQATISA</sequence>
<dbReference type="Pfam" id="PF00059">
    <property type="entry name" value="Lectin_C"/>
    <property type="match status" value="1"/>
</dbReference>
<keyword evidence="3 7" id="KW-0645">Protease</keyword>
<dbReference type="SMART" id="SM00020">
    <property type="entry name" value="Tryp_SPc"/>
    <property type="match status" value="1"/>
</dbReference>
<keyword evidence="7" id="KW-0472">Membrane</keyword>
<feature type="signal peptide" evidence="4">
    <location>
        <begin position="1"/>
        <end position="19"/>
    </location>
</feature>
<dbReference type="InterPro" id="IPR018378">
    <property type="entry name" value="C-type_lectin_CS"/>
</dbReference>
<dbReference type="InterPro" id="IPR009003">
    <property type="entry name" value="Peptidase_S1_PA"/>
</dbReference>
<dbReference type="Gene3D" id="4.10.400.10">
    <property type="entry name" value="Low-density Lipoprotein Receptor"/>
    <property type="match status" value="1"/>
</dbReference>
<keyword evidence="4" id="KW-0732">Signal</keyword>
<dbReference type="GO" id="GO:0006508">
    <property type="term" value="P:proteolysis"/>
    <property type="evidence" value="ECO:0007669"/>
    <property type="project" value="UniProtKB-KW"/>
</dbReference>
<dbReference type="Gene3D" id="3.10.100.10">
    <property type="entry name" value="Mannose-Binding Protein A, subunit A"/>
    <property type="match status" value="1"/>
</dbReference>
<dbReference type="SMART" id="SM00034">
    <property type="entry name" value="CLECT"/>
    <property type="match status" value="1"/>
</dbReference>
<dbReference type="InterPro" id="IPR043504">
    <property type="entry name" value="Peptidase_S1_PA_chymotrypsin"/>
</dbReference>
<evidence type="ECO:0000259" key="6">
    <source>
        <dbReference type="PROSITE" id="PS50240"/>
    </source>
</evidence>
<reference evidence="7" key="1">
    <citation type="submission" date="2021-10" db="EMBL/GenBank/DDBJ databases">
        <title>Tropical sea cucumber genome reveals ecological adaptation and Cuvierian tubules defense mechanism.</title>
        <authorList>
            <person name="Chen T."/>
        </authorList>
    </citation>
    <scope>NUCLEOTIDE SEQUENCE</scope>
    <source>
        <strain evidence="7">Nanhai2018</strain>
        <tissue evidence="7">Muscle</tissue>
    </source>
</reference>
<dbReference type="InterPro" id="IPR001314">
    <property type="entry name" value="Peptidase_S1A"/>
</dbReference>
<dbReference type="Proteomes" id="UP001152320">
    <property type="component" value="Chromosome 23"/>
</dbReference>
<dbReference type="InterPro" id="IPR016186">
    <property type="entry name" value="C-type_lectin-like/link_sf"/>
</dbReference>
<organism evidence="7 8">
    <name type="scientific">Holothuria leucospilota</name>
    <name type="common">Black long sea cucumber</name>
    <name type="synonym">Mertensiothuria leucospilota</name>
    <dbReference type="NCBI Taxonomy" id="206669"/>
    <lineage>
        <taxon>Eukaryota</taxon>
        <taxon>Metazoa</taxon>
        <taxon>Echinodermata</taxon>
        <taxon>Eleutherozoa</taxon>
        <taxon>Echinozoa</taxon>
        <taxon>Holothuroidea</taxon>
        <taxon>Aspidochirotacea</taxon>
        <taxon>Aspidochirotida</taxon>
        <taxon>Holothuriidae</taxon>
        <taxon>Holothuria</taxon>
    </lineage>
</organism>
<dbReference type="SUPFAM" id="SSF57424">
    <property type="entry name" value="LDL receptor-like module"/>
    <property type="match status" value="1"/>
</dbReference>
<dbReference type="OrthoDB" id="93664at2759"/>
<dbReference type="PANTHER" id="PTHR24252:SF7">
    <property type="entry name" value="HYALIN"/>
    <property type="match status" value="1"/>
</dbReference>
<dbReference type="PROSITE" id="PS51257">
    <property type="entry name" value="PROKAR_LIPOPROTEIN"/>
    <property type="match status" value="1"/>
</dbReference>
<dbReference type="FunFam" id="2.40.10.10:FF:000068">
    <property type="entry name" value="transmembrane protease serine 2"/>
    <property type="match status" value="1"/>
</dbReference>
<dbReference type="EMBL" id="JAIZAY010000023">
    <property type="protein sequence ID" value="KAJ8020013.1"/>
    <property type="molecule type" value="Genomic_DNA"/>
</dbReference>